<evidence type="ECO:0000313" key="3">
    <source>
        <dbReference type="Proteomes" id="UP000008281"/>
    </source>
</evidence>
<dbReference type="AlphaFoldDB" id="E3MZS2"/>
<evidence type="ECO:0000256" key="1">
    <source>
        <dbReference type="SAM" id="SignalP"/>
    </source>
</evidence>
<keyword evidence="1" id="KW-0732">Signal</keyword>
<dbReference type="Proteomes" id="UP000008281">
    <property type="component" value="Unassembled WGS sequence"/>
</dbReference>
<gene>
    <name evidence="2" type="ORF">CRE_07708</name>
</gene>
<dbReference type="InParanoid" id="E3MZS2"/>
<name>E3MZS2_CAERE</name>
<keyword evidence="3" id="KW-1185">Reference proteome</keyword>
<accession>E3MZS2</accession>
<evidence type="ECO:0000313" key="2">
    <source>
        <dbReference type="EMBL" id="EFP13158.1"/>
    </source>
</evidence>
<feature type="signal peptide" evidence="1">
    <location>
        <begin position="1"/>
        <end position="16"/>
    </location>
</feature>
<protein>
    <submittedName>
        <fullName evidence="2">Uncharacterized protein</fullName>
    </submittedName>
</protein>
<organism evidence="3">
    <name type="scientific">Caenorhabditis remanei</name>
    <name type="common">Caenorhabditis vulgaris</name>
    <dbReference type="NCBI Taxonomy" id="31234"/>
    <lineage>
        <taxon>Eukaryota</taxon>
        <taxon>Metazoa</taxon>
        <taxon>Ecdysozoa</taxon>
        <taxon>Nematoda</taxon>
        <taxon>Chromadorea</taxon>
        <taxon>Rhabditida</taxon>
        <taxon>Rhabditina</taxon>
        <taxon>Rhabditomorpha</taxon>
        <taxon>Rhabditoidea</taxon>
        <taxon>Rhabditidae</taxon>
        <taxon>Peloderinae</taxon>
        <taxon>Caenorhabditis</taxon>
    </lineage>
</organism>
<reference evidence="2" key="1">
    <citation type="submission" date="2007-07" db="EMBL/GenBank/DDBJ databases">
        <title>PCAP assembly of the Caenorhabditis remanei genome.</title>
        <authorList>
            <consortium name="The Caenorhabditis remanei Sequencing Consortium"/>
            <person name="Wilson R.K."/>
        </authorList>
    </citation>
    <scope>NUCLEOTIDE SEQUENCE [LARGE SCALE GENOMIC DNA]</scope>
    <source>
        <strain evidence="2">PB4641</strain>
    </source>
</reference>
<feature type="chain" id="PRO_5003177783" evidence="1">
    <location>
        <begin position="17"/>
        <end position="177"/>
    </location>
</feature>
<proteinExistence type="predicted"/>
<dbReference type="EMBL" id="DS268502">
    <property type="protein sequence ID" value="EFP13158.1"/>
    <property type="molecule type" value="Genomic_DNA"/>
</dbReference>
<sequence length="177" mass="20063">MLFFLLLLSSSTIIICQTTKNILDCEYLADSFQYTWNNTVYNYTGECCYSEAVKYLDKNQNGWRSEDVANKTAYVRYLKSYGFCNQSTSSTTSTTTPLPTTTIKIDCGFLDPDCCSLLSLEYMNRIHPGWNNFVAELLLKAVYETELKNNGFCGVTVTTVTSTRKIGKILKIEDMLS</sequence>
<dbReference type="eggNOG" id="ENOG502TJZN">
    <property type="taxonomic scope" value="Eukaryota"/>
</dbReference>
<dbReference type="HOGENOM" id="CLU_1519267_0_0_1"/>